<accession>A0A5K3EMW2</accession>
<name>A0A5K3EMW2_MESCO</name>
<organism evidence="1">
    <name type="scientific">Mesocestoides corti</name>
    <name type="common">Flatworm</name>
    <dbReference type="NCBI Taxonomy" id="53468"/>
    <lineage>
        <taxon>Eukaryota</taxon>
        <taxon>Metazoa</taxon>
        <taxon>Spiralia</taxon>
        <taxon>Lophotrochozoa</taxon>
        <taxon>Platyhelminthes</taxon>
        <taxon>Cestoda</taxon>
        <taxon>Eucestoda</taxon>
        <taxon>Cyclophyllidea</taxon>
        <taxon>Mesocestoididae</taxon>
        <taxon>Mesocestoides</taxon>
    </lineage>
</organism>
<proteinExistence type="predicted"/>
<dbReference type="AlphaFoldDB" id="A0A5K3EMW2"/>
<evidence type="ECO:0000313" key="1">
    <source>
        <dbReference type="WBParaSite" id="MCU_001397-RA"/>
    </source>
</evidence>
<dbReference type="WBParaSite" id="MCU_001397-RA">
    <property type="protein sequence ID" value="MCU_001397-RA"/>
    <property type="gene ID" value="MCU_001397"/>
</dbReference>
<sequence length="167" mass="18722">MSFALEKARISILFWKSGKGEMLLEHDENAHDCDFCQSNTFASSQAPTATPHLLPLPETSLNLGFGMLKKLKPATSKHRVDLFSQVLRSSLRTGNDKRAVPRVDQVKGSVAVGETGKQTCTFEPMIRESDFDRTTPETEDQFIEKKSPLALSHLQRSHVRVTFEFSV</sequence>
<reference evidence="1" key="1">
    <citation type="submission" date="2019-11" db="UniProtKB">
        <authorList>
            <consortium name="WormBaseParasite"/>
        </authorList>
    </citation>
    <scope>IDENTIFICATION</scope>
</reference>
<protein>
    <submittedName>
        <fullName evidence="1">Uncharacterized protein</fullName>
    </submittedName>
</protein>